<gene>
    <name evidence="1" type="ORF">I7I52_07636</name>
</gene>
<proteinExistence type="predicted"/>
<name>A0A8H7YIV9_AJECA</name>
<evidence type="ECO:0000313" key="1">
    <source>
        <dbReference type="EMBL" id="KAG5290577.1"/>
    </source>
</evidence>
<reference evidence="1 2" key="1">
    <citation type="submission" date="2021-01" db="EMBL/GenBank/DDBJ databases">
        <title>Chromosome-level genome assembly of a human fungal pathogen reveals clustering of transcriptionally co-regulated genes.</title>
        <authorList>
            <person name="Voorhies M."/>
            <person name="Cohen S."/>
            <person name="Shea T.P."/>
            <person name="Petrus S."/>
            <person name="Munoz J.F."/>
            <person name="Poplawski S."/>
            <person name="Goldman W.E."/>
            <person name="Michael T."/>
            <person name="Cuomo C.A."/>
            <person name="Sil A."/>
            <person name="Beyhan S."/>
        </authorList>
    </citation>
    <scope>NUCLEOTIDE SEQUENCE [LARGE SCALE GENOMIC DNA]</scope>
    <source>
        <strain evidence="1 2">G184AR</strain>
    </source>
</reference>
<protein>
    <submittedName>
        <fullName evidence="1">Uncharacterized protein</fullName>
    </submittedName>
</protein>
<comment type="caution">
    <text evidence="1">The sequence shown here is derived from an EMBL/GenBank/DDBJ whole genome shotgun (WGS) entry which is preliminary data.</text>
</comment>
<dbReference type="AlphaFoldDB" id="A0A8H7YIV9"/>
<organism evidence="1 2">
    <name type="scientific">Ajellomyces capsulatus</name>
    <name type="common">Darling's disease fungus</name>
    <name type="synonym">Histoplasma capsulatum</name>
    <dbReference type="NCBI Taxonomy" id="5037"/>
    <lineage>
        <taxon>Eukaryota</taxon>
        <taxon>Fungi</taxon>
        <taxon>Dikarya</taxon>
        <taxon>Ascomycota</taxon>
        <taxon>Pezizomycotina</taxon>
        <taxon>Eurotiomycetes</taxon>
        <taxon>Eurotiomycetidae</taxon>
        <taxon>Onygenales</taxon>
        <taxon>Ajellomycetaceae</taxon>
        <taxon>Histoplasma</taxon>
    </lineage>
</organism>
<evidence type="ECO:0000313" key="2">
    <source>
        <dbReference type="Proteomes" id="UP000670092"/>
    </source>
</evidence>
<accession>A0A8H7YIV9</accession>
<sequence>MNGHASIPIYLHTFRFPVLVVPGCATSAPSFHLVSAPPDGLSSSMLRRSSPTPPPPPPSLLPPRFHLFCYLRCCSAYLHPLSSFHGGGLTTSRAVSP</sequence>
<dbReference type="VEuPathDB" id="FungiDB:I7I52_07636"/>
<dbReference type="Proteomes" id="UP000670092">
    <property type="component" value="Unassembled WGS sequence"/>
</dbReference>
<dbReference type="EMBL" id="JAEVHI010000005">
    <property type="protein sequence ID" value="KAG5290577.1"/>
    <property type="molecule type" value="Genomic_DNA"/>
</dbReference>